<dbReference type="Gene3D" id="3.10.10.10">
    <property type="entry name" value="HIV Type 1 Reverse Transcriptase, subunit A, domain 1"/>
    <property type="match status" value="1"/>
</dbReference>
<dbReference type="SUPFAM" id="SSF56672">
    <property type="entry name" value="DNA/RNA polymerases"/>
    <property type="match status" value="1"/>
</dbReference>
<accession>A0A2M8KC48</accession>
<dbReference type="Proteomes" id="UP000231648">
    <property type="component" value="Unassembled WGS sequence"/>
</dbReference>
<dbReference type="Gene3D" id="3.30.70.270">
    <property type="match status" value="1"/>
</dbReference>
<reference evidence="3" key="1">
    <citation type="submission" date="2017-09" db="EMBL/GenBank/DDBJ databases">
        <title>Depth-based differentiation of microbial function through sediment-hosted aquifers and enrichment of novel symbionts in the deep terrestrial subsurface.</title>
        <authorList>
            <person name="Probst A.J."/>
            <person name="Ladd B."/>
            <person name="Jarett J.K."/>
            <person name="Geller-Mcgrath D.E."/>
            <person name="Sieber C.M.K."/>
            <person name="Emerson J.B."/>
            <person name="Anantharaman K."/>
            <person name="Thomas B.C."/>
            <person name="Malmstrom R."/>
            <person name="Stieglmeier M."/>
            <person name="Klingl A."/>
            <person name="Woyke T."/>
            <person name="Ryan C.M."/>
            <person name="Banfield J.F."/>
        </authorList>
    </citation>
    <scope>NUCLEOTIDE SEQUENCE [LARGE SCALE GENOMIC DNA]</scope>
</reference>
<dbReference type="InterPro" id="IPR043128">
    <property type="entry name" value="Rev_trsase/Diguanyl_cyclase"/>
</dbReference>
<feature type="domain" description="Reverse transcriptase" evidence="1">
    <location>
        <begin position="1"/>
        <end position="227"/>
    </location>
</feature>
<name>A0A2M8KC48_9BACT</name>
<dbReference type="Pfam" id="PF00078">
    <property type="entry name" value="RVT_1"/>
    <property type="match status" value="1"/>
</dbReference>
<sequence length="296" mass="34507">MFFNTFLENLPDYPSFTECWIKDENPLSALFQKRRIFIPNESMSILHKRLINYLRDLKFPLPFAFGARPKNSPLKNVWWHRHNRYFYLLDLRKAYSSVSCEKLTDILCSLDEELRNCEQGVYRFLDEYCFFFGKGLVTGAPASPDLFNIYAGVLVDKPLGVFCKKHNLTFTRYLDDLALSSSKIPIGKRKRQEIRTIIKDAGFGVNHHKSRVCDLKKGAIVINGVSLEMGGRTFVPRYYLRKIRGFMRKLSLEATLKKSDKQTLNGMMSAFWGITDRKRLNKTEQKLVKKYQALKS</sequence>
<dbReference type="AlphaFoldDB" id="A0A2M8KC48"/>
<evidence type="ECO:0000313" key="2">
    <source>
        <dbReference type="EMBL" id="PJE57502.1"/>
    </source>
</evidence>
<evidence type="ECO:0000259" key="1">
    <source>
        <dbReference type="PROSITE" id="PS50878"/>
    </source>
</evidence>
<dbReference type="PROSITE" id="PS50878">
    <property type="entry name" value="RT_POL"/>
    <property type="match status" value="1"/>
</dbReference>
<protein>
    <recommendedName>
        <fullName evidence="1">Reverse transcriptase domain-containing protein</fullName>
    </recommendedName>
</protein>
<dbReference type="InterPro" id="IPR000477">
    <property type="entry name" value="RT_dom"/>
</dbReference>
<proteinExistence type="predicted"/>
<dbReference type="InterPro" id="IPR043502">
    <property type="entry name" value="DNA/RNA_pol_sf"/>
</dbReference>
<comment type="caution">
    <text evidence="2">The sequence shown here is derived from an EMBL/GenBank/DDBJ whole genome shotgun (WGS) entry which is preliminary data.</text>
</comment>
<evidence type="ECO:0000313" key="3">
    <source>
        <dbReference type="Proteomes" id="UP000231648"/>
    </source>
</evidence>
<dbReference type="EMBL" id="PFDX01000017">
    <property type="protein sequence ID" value="PJE57502.1"/>
    <property type="molecule type" value="Genomic_DNA"/>
</dbReference>
<organism evidence="2 3">
    <name type="scientific">Candidatus Portnoybacteria bacterium CG10_big_fil_rev_8_21_14_0_10_38_18</name>
    <dbReference type="NCBI Taxonomy" id="1974813"/>
    <lineage>
        <taxon>Bacteria</taxon>
        <taxon>Candidatus Portnoyibacteriota</taxon>
    </lineage>
</organism>
<gene>
    <name evidence="2" type="ORF">COU82_01635</name>
</gene>